<dbReference type="SUPFAM" id="SSF103473">
    <property type="entry name" value="MFS general substrate transporter"/>
    <property type="match status" value="1"/>
</dbReference>
<protein>
    <submittedName>
        <fullName evidence="8">MFS transporter</fullName>
    </submittedName>
</protein>
<feature type="transmembrane region" description="Helical" evidence="7">
    <location>
        <begin position="93"/>
        <end position="113"/>
    </location>
</feature>
<keyword evidence="4 7" id="KW-1133">Transmembrane helix</keyword>
<comment type="caution">
    <text evidence="8">The sequence shown here is derived from an EMBL/GenBank/DDBJ whole genome shotgun (WGS) entry which is preliminary data.</text>
</comment>
<evidence type="ECO:0000256" key="3">
    <source>
        <dbReference type="ARBA" id="ARBA00022692"/>
    </source>
</evidence>
<dbReference type="Pfam" id="PF07690">
    <property type="entry name" value="MFS_1"/>
    <property type="match status" value="1"/>
</dbReference>
<feature type="compositionally biased region" description="Low complexity" evidence="6">
    <location>
        <begin position="185"/>
        <end position="204"/>
    </location>
</feature>
<dbReference type="InterPro" id="IPR036259">
    <property type="entry name" value="MFS_trans_sf"/>
</dbReference>
<dbReference type="EMBL" id="SMKP01000074">
    <property type="protein sequence ID" value="TDD18216.1"/>
    <property type="molecule type" value="Genomic_DNA"/>
</dbReference>
<dbReference type="RefSeq" id="WP_132512084.1">
    <property type="nucleotide sequence ID" value="NZ_SMKP01000074.1"/>
</dbReference>
<evidence type="ECO:0000256" key="7">
    <source>
        <dbReference type="SAM" id="Phobius"/>
    </source>
</evidence>
<evidence type="ECO:0000256" key="6">
    <source>
        <dbReference type="SAM" id="MobiDB-lite"/>
    </source>
</evidence>
<dbReference type="GO" id="GO:0005886">
    <property type="term" value="C:plasma membrane"/>
    <property type="evidence" value="ECO:0007669"/>
    <property type="project" value="UniProtKB-SubCell"/>
</dbReference>
<evidence type="ECO:0000256" key="5">
    <source>
        <dbReference type="ARBA" id="ARBA00023136"/>
    </source>
</evidence>
<evidence type="ECO:0000313" key="8">
    <source>
        <dbReference type="EMBL" id="TDD18216.1"/>
    </source>
</evidence>
<keyword evidence="9" id="KW-1185">Reference proteome</keyword>
<dbReference type="PANTHER" id="PTHR23513">
    <property type="entry name" value="INTEGRAL MEMBRANE EFFLUX PROTEIN-RELATED"/>
    <property type="match status" value="1"/>
</dbReference>
<feature type="transmembrane region" description="Helical" evidence="7">
    <location>
        <begin position="302"/>
        <end position="322"/>
    </location>
</feature>
<organism evidence="8 9">
    <name type="scientific">Nonomuraea diastatica</name>
    <dbReference type="NCBI Taxonomy" id="1848329"/>
    <lineage>
        <taxon>Bacteria</taxon>
        <taxon>Bacillati</taxon>
        <taxon>Actinomycetota</taxon>
        <taxon>Actinomycetes</taxon>
        <taxon>Streptosporangiales</taxon>
        <taxon>Streptosporangiaceae</taxon>
        <taxon>Nonomuraea</taxon>
    </lineage>
</organism>
<feature type="transmembrane region" description="Helical" evidence="7">
    <location>
        <begin position="381"/>
        <end position="400"/>
    </location>
</feature>
<feature type="transmembrane region" description="Helical" evidence="7">
    <location>
        <begin position="468"/>
        <end position="490"/>
    </location>
</feature>
<feature type="transmembrane region" description="Helical" evidence="7">
    <location>
        <begin position="160"/>
        <end position="178"/>
    </location>
</feature>
<sequence length="505" mass="50449">MLSRYMAGAVAARTGDEMSGPALLVTGLAVTGSPVLASWLLAGLTVSAAVGGPLLGVLLDRARRPGRLLACCLSGYAAGLLLVLSGLGRVPEAALIGVAVATGLLGPALAGGWTAQLRLVAGPERLGRATALDAMTYNVAGLAGPAVAGVLATVGGGTMAVAACAALLIAALPVAWTLPPLLDATSTGTSAGRTSTGRASSGRTPPDRRPVGIRTSPEGHPDPVPPEVQPTETGATGGGREEVEGQEAQRQGARRQETAREEGGRQKTGRQRGGRSVRAELVAGFAVITGNPSLRRATAGSMISCAGEAMLVVAAPVLGVRLTGESGHGALLLSVTAACGLAMNALLATRAPARAGNEARTARDPARTEGGTRVARDPARWWDGVLIWGTAVLGAGMALAAVSESFWIAVIAAAVAGAGAGPQLTALFSVRHREAPARLRSQVFTTGASLKITSYALGSATAGPLAAYSPGAALLAGAALQAVAVVVLILRRSPGRRPGTPGQEE</sequence>
<feature type="transmembrane region" description="Helical" evidence="7">
    <location>
        <begin position="442"/>
        <end position="462"/>
    </location>
</feature>
<dbReference type="OrthoDB" id="3690525at2"/>
<proteinExistence type="predicted"/>
<name>A0A4V2YE76_9ACTN</name>
<keyword evidence="3 7" id="KW-0812">Transmembrane</keyword>
<evidence type="ECO:0000256" key="2">
    <source>
        <dbReference type="ARBA" id="ARBA00022475"/>
    </source>
</evidence>
<feature type="region of interest" description="Disordered" evidence="6">
    <location>
        <begin position="185"/>
        <end position="276"/>
    </location>
</feature>
<reference evidence="8 9" key="1">
    <citation type="submission" date="2019-03" db="EMBL/GenBank/DDBJ databases">
        <title>Draft genome sequences of novel Actinobacteria.</title>
        <authorList>
            <person name="Sahin N."/>
            <person name="Ay H."/>
            <person name="Saygin H."/>
        </authorList>
    </citation>
    <scope>NUCLEOTIDE SEQUENCE [LARGE SCALE GENOMIC DNA]</scope>
    <source>
        <strain evidence="8 9">KC712</strain>
    </source>
</reference>
<evidence type="ECO:0000256" key="4">
    <source>
        <dbReference type="ARBA" id="ARBA00022989"/>
    </source>
</evidence>
<feature type="transmembrane region" description="Helical" evidence="7">
    <location>
        <begin position="328"/>
        <end position="347"/>
    </location>
</feature>
<feature type="transmembrane region" description="Helical" evidence="7">
    <location>
        <begin position="134"/>
        <end position="154"/>
    </location>
</feature>
<dbReference type="GO" id="GO:0022857">
    <property type="term" value="F:transmembrane transporter activity"/>
    <property type="evidence" value="ECO:0007669"/>
    <property type="project" value="InterPro"/>
</dbReference>
<gene>
    <name evidence="8" type="ORF">E1294_25050</name>
</gene>
<feature type="transmembrane region" description="Helical" evidence="7">
    <location>
        <begin position="36"/>
        <end position="59"/>
    </location>
</feature>
<feature type="transmembrane region" description="Helical" evidence="7">
    <location>
        <begin position="68"/>
        <end position="87"/>
    </location>
</feature>
<dbReference type="AlphaFoldDB" id="A0A4V2YE76"/>
<feature type="transmembrane region" description="Helical" evidence="7">
    <location>
        <begin position="406"/>
        <end position="430"/>
    </location>
</feature>
<dbReference type="PANTHER" id="PTHR23513:SF11">
    <property type="entry name" value="STAPHYLOFERRIN A TRANSPORTER"/>
    <property type="match status" value="1"/>
</dbReference>
<evidence type="ECO:0000313" key="9">
    <source>
        <dbReference type="Proteomes" id="UP000294543"/>
    </source>
</evidence>
<comment type="subcellular location">
    <subcellularLocation>
        <location evidence="1">Cell membrane</location>
        <topology evidence="1">Multi-pass membrane protein</topology>
    </subcellularLocation>
</comment>
<keyword evidence="2" id="KW-1003">Cell membrane</keyword>
<accession>A0A4V2YE76</accession>
<dbReference type="Proteomes" id="UP000294543">
    <property type="component" value="Unassembled WGS sequence"/>
</dbReference>
<keyword evidence="5 7" id="KW-0472">Membrane</keyword>
<feature type="compositionally biased region" description="Basic and acidic residues" evidence="6">
    <location>
        <begin position="254"/>
        <end position="265"/>
    </location>
</feature>
<dbReference type="Gene3D" id="1.20.1250.20">
    <property type="entry name" value="MFS general substrate transporter like domains"/>
    <property type="match status" value="1"/>
</dbReference>
<dbReference type="InterPro" id="IPR011701">
    <property type="entry name" value="MFS"/>
</dbReference>
<evidence type="ECO:0000256" key="1">
    <source>
        <dbReference type="ARBA" id="ARBA00004651"/>
    </source>
</evidence>